<proteinExistence type="predicted"/>
<evidence type="ECO:0000259" key="8">
    <source>
        <dbReference type="SMART" id="SM00179"/>
    </source>
</evidence>
<dbReference type="Pfam" id="PF07645">
    <property type="entry name" value="EGF_CA"/>
    <property type="match status" value="2"/>
</dbReference>
<name>A0AAV2M2U4_KNICA</name>
<dbReference type="PANTHER" id="PTHR24050:SF27">
    <property type="entry name" value="FIBRILLIN-1"/>
    <property type="match status" value="1"/>
</dbReference>
<evidence type="ECO:0000256" key="5">
    <source>
        <dbReference type="ARBA" id="ARBA00022737"/>
    </source>
</evidence>
<gene>
    <name evidence="9" type="ORF">KC01_LOCUS34713</name>
</gene>
<dbReference type="InterPro" id="IPR001881">
    <property type="entry name" value="EGF-like_Ca-bd_dom"/>
</dbReference>
<dbReference type="PROSITE" id="PS01187">
    <property type="entry name" value="EGF_CA"/>
    <property type="match status" value="1"/>
</dbReference>
<dbReference type="GO" id="GO:0005576">
    <property type="term" value="C:extracellular region"/>
    <property type="evidence" value="ECO:0007669"/>
    <property type="project" value="UniProtKB-SubCell"/>
</dbReference>
<evidence type="ECO:0000313" key="10">
    <source>
        <dbReference type="Proteomes" id="UP001497482"/>
    </source>
</evidence>
<evidence type="ECO:0000256" key="4">
    <source>
        <dbReference type="ARBA" id="ARBA00022729"/>
    </source>
</evidence>
<keyword evidence="3" id="KW-0245">EGF-like domain</keyword>
<dbReference type="FunFam" id="2.10.25.10:FF:000014">
    <property type="entry name" value="Latent-transforming growth factor beta-binding protein 3"/>
    <property type="match status" value="1"/>
</dbReference>
<dbReference type="InterPro" id="IPR049883">
    <property type="entry name" value="NOTCH1_EGF-like"/>
</dbReference>
<dbReference type="GO" id="GO:0032502">
    <property type="term" value="P:developmental process"/>
    <property type="evidence" value="ECO:0007669"/>
    <property type="project" value="UniProtKB-ARBA"/>
</dbReference>
<evidence type="ECO:0000313" key="9">
    <source>
        <dbReference type="EMBL" id="CAL1607682.1"/>
    </source>
</evidence>
<keyword evidence="5" id="KW-0677">Repeat</keyword>
<dbReference type="SUPFAM" id="SSF57196">
    <property type="entry name" value="EGF/Laminin"/>
    <property type="match status" value="2"/>
</dbReference>
<comment type="subcellular location">
    <subcellularLocation>
        <location evidence="1">Secreted</location>
    </subcellularLocation>
</comment>
<dbReference type="CDD" id="cd00054">
    <property type="entry name" value="EGF_CA"/>
    <property type="match status" value="1"/>
</dbReference>
<protein>
    <recommendedName>
        <fullName evidence="8">EGF-like calcium-binding domain-containing protein</fullName>
    </recommendedName>
</protein>
<dbReference type="EMBL" id="OZ035828">
    <property type="protein sequence ID" value="CAL1607682.1"/>
    <property type="molecule type" value="Genomic_DNA"/>
</dbReference>
<dbReference type="Gene3D" id="2.10.25.10">
    <property type="entry name" value="Laminin"/>
    <property type="match status" value="2"/>
</dbReference>
<accession>A0AAV2M2U4</accession>
<dbReference type="AlphaFoldDB" id="A0AAV2M2U4"/>
<evidence type="ECO:0000256" key="3">
    <source>
        <dbReference type="ARBA" id="ARBA00022536"/>
    </source>
</evidence>
<reference evidence="9 10" key="1">
    <citation type="submission" date="2024-04" db="EMBL/GenBank/DDBJ databases">
        <authorList>
            <person name="Waldvogel A.-M."/>
            <person name="Schoenle A."/>
        </authorList>
    </citation>
    <scope>NUCLEOTIDE SEQUENCE [LARGE SCALE GENOMIC DNA]</scope>
</reference>
<evidence type="ECO:0000256" key="1">
    <source>
        <dbReference type="ARBA" id="ARBA00004613"/>
    </source>
</evidence>
<dbReference type="SMART" id="SM00179">
    <property type="entry name" value="EGF_CA"/>
    <property type="match status" value="2"/>
</dbReference>
<feature type="domain" description="EGF-like calcium-binding" evidence="8">
    <location>
        <begin position="5"/>
        <end position="50"/>
    </location>
</feature>
<keyword evidence="4" id="KW-0732">Signal</keyword>
<evidence type="ECO:0000256" key="2">
    <source>
        <dbReference type="ARBA" id="ARBA00022525"/>
    </source>
</evidence>
<keyword evidence="10" id="KW-1185">Reference proteome</keyword>
<evidence type="ECO:0000256" key="7">
    <source>
        <dbReference type="ARBA" id="ARBA00023180"/>
    </source>
</evidence>
<dbReference type="InterPro" id="IPR052235">
    <property type="entry name" value="Nephronectin_domain"/>
</dbReference>
<evidence type="ECO:0000256" key="6">
    <source>
        <dbReference type="ARBA" id="ARBA00023157"/>
    </source>
</evidence>
<keyword evidence="2" id="KW-0964">Secreted</keyword>
<organism evidence="9 10">
    <name type="scientific">Knipowitschia caucasica</name>
    <name type="common">Caucasian dwarf goby</name>
    <name type="synonym">Pomatoschistus caucasicus</name>
    <dbReference type="NCBI Taxonomy" id="637954"/>
    <lineage>
        <taxon>Eukaryota</taxon>
        <taxon>Metazoa</taxon>
        <taxon>Chordata</taxon>
        <taxon>Craniata</taxon>
        <taxon>Vertebrata</taxon>
        <taxon>Euteleostomi</taxon>
        <taxon>Actinopterygii</taxon>
        <taxon>Neopterygii</taxon>
        <taxon>Teleostei</taxon>
        <taxon>Neoteleostei</taxon>
        <taxon>Acanthomorphata</taxon>
        <taxon>Gobiaria</taxon>
        <taxon>Gobiiformes</taxon>
        <taxon>Gobioidei</taxon>
        <taxon>Gobiidae</taxon>
        <taxon>Gobiinae</taxon>
        <taxon>Knipowitschia</taxon>
    </lineage>
</organism>
<dbReference type="GO" id="GO:0005509">
    <property type="term" value="F:calcium ion binding"/>
    <property type="evidence" value="ECO:0007669"/>
    <property type="project" value="InterPro"/>
</dbReference>
<dbReference type="Proteomes" id="UP001497482">
    <property type="component" value="Chromosome 6"/>
</dbReference>
<sequence>MCVSDIDECESHTHTCRGASVCENTPGSFRCRPKHKCVSGFTQDAHGNCIDINECSAGTDAGTGPCAPGSSCINTVGSFHCQRKSITCSRGYHANAQGDACDGEEDK</sequence>
<dbReference type="PANTHER" id="PTHR24050">
    <property type="entry name" value="PA14 DOMAIN-CONTAINING PROTEIN"/>
    <property type="match status" value="1"/>
</dbReference>
<keyword evidence="7" id="KW-0325">Glycoprotein</keyword>
<feature type="domain" description="EGF-like calcium-binding" evidence="8">
    <location>
        <begin position="51"/>
        <end position="102"/>
    </location>
</feature>
<keyword evidence="6" id="KW-1015">Disulfide bond</keyword>
<dbReference type="InterPro" id="IPR018097">
    <property type="entry name" value="EGF_Ca-bd_CS"/>
</dbReference>